<keyword evidence="2" id="KW-1185">Reference proteome</keyword>
<evidence type="ECO:0000313" key="1">
    <source>
        <dbReference type="EMBL" id="CAB4039730.1"/>
    </source>
</evidence>
<dbReference type="EMBL" id="CACRXK020025788">
    <property type="protein sequence ID" value="CAB4039730.1"/>
    <property type="molecule type" value="Genomic_DNA"/>
</dbReference>
<sequence>MAANRTAKKGDWHTINMPVKNKIVPLNVGFTDKKMKKIKLGFIPEEMEEKWFIYYDEEDESLYLHRSWTGFCVFIVKFKKIDSGYAAVSAVVNDEAEQYKCSGDMENEKRVCLSVIGATLLGEYGDVGSPLEAWSLLGQHSITPNTN</sequence>
<reference evidence="1" key="1">
    <citation type="submission" date="2020-04" db="EMBL/GenBank/DDBJ databases">
        <authorList>
            <person name="Alioto T."/>
            <person name="Alioto T."/>
            <person name="Gomez Garrido J."/>
        </authorList>
    </citation>
    <scope>NUCLEOTIDE SEQUENCE</scope>
    <source>
        <strain evidence="1">A484AB</strain>
    </source>
</reference>
<name>A0A7D9K267_PARCT</name>
<dbReference type="AlphaFoldDB" id="A0A7D9K267"/>
<protein>
    <submittedName>
        <fullName evidence="1">Uncharacterized protein</fullName>
    </submittedName>
</protein>
<accession>A0A7D9K267</accession>
<comment type="caution">
    <text evidence="1">The sequence shown here is derived from an EMBL/GenBank/DDBJ whole genome shotgun (WGS) entry which is preliminary data.</text>
</comment>
<dbReference type="OrthoDB" id="4521980at2759"/>
<organism evidence="1 2">
    <name type="scientific">Paramuricea clavata</name>
    <name type="common">Red gorgonian</name>
    <name type="synonym">Violescent sea-whip</name>
    <dbReference type="NCBI Taxonomy" id="317549"/>
    <lineage>
        <taxon>Eukaryota</taxon>
        <taxon>Metazoa</taxon>
        <taxon>Cnidaria</taxon>
        <taxon>Anthozoa</taxon>
        <taxon>Octocorallia</taxon>
        <taxon>Malacalcyonacea</taxon>
        <taxon>Plexauridae</taxon>
        <taxon>Paramuricea</taxon>
    </lineage>
</organism>
<gene>
    <name evidence="1" type="ORF">PACLA_8A028508</name>
</gene>
<dbReference type="Proteomes" id="UP001152795">
    <property type="component" value="Unassembled WGS sequence"/>
</dbReference>
<evidence type="ECO:0000313" key="2">
    <source>
        <dbReference type="Proteomes" id="UP001152795"/>
    </source>
</evidence>
<proteinExistence type="predicted"/>